<protein>
    <submittedName>
        <fullName evidence="1">Uncharacterized protein</fullName>
    </submittedName>
</protein>
<accession>C5A7B8</accession>
<dbReference type="RefSeq" id="WP_015859241.1">
    <property type="nucleotide sequence ID" value="NC_012804.1"/>
</dbReference>
<dbReference type="HOGENOM" id="CLU_1718307_0_0_2"/>
<gene>
    <name evidence="1" type="ordered locus">TGAM_1628</name>
</gene>
<dbReference type="STRING" id="593117.TGAM_1628"/>
<keyword evidence="2" id="KW-1185">Reference proteome</keyword>
<dbReference type="KEGG" id="tga:TGAM_1628"/>
<dbReference type="PaxDb" id="593117-TGAM_1628"/>
<dbReference type="GeneID" id="7987538"/>
<dbReference type="PATRIC" id="fig|593117.10.peg.1634"/>
<evidence type="ECO:0000313" key="2">
    <source>
        <dbReference type="Proteomes" id="UP000001488"/>
    </source>
</evidence>
<dbReference type="AlphaFoldDB" id="C5A7B8"/>
<dbReference type="OrthoDB" id="93510at2157"/>
<evidence type="ECO:0000313" key="1">
    <source>
        <dbReference type="EMBL" id="ACS34130.1"/>
    </source>
</evidence>
<reference evidence="1 2" key="1">
    <citation type="journal article" date="2007" name="Genome Biol.">
        <title>Genome analysis and genome-wide proteomics of Thermococcus gammatolerans, the most radioresistant organism known amongst the Archaea.</title>
        <authorList>
            <person name="Zivanovic Y."/>
            <person name="Armengaud J."/>
            <person name="Lagorce A."/>
            <person name="Leplat C."/>
            <person name="Guerin P."/>
            <person name="Dutertre M."/>
            <person name="Anthouard V."/>
            <person name="Forterre P."/>
            <person name="Wincker P."/>
            <person name="Confalonieri F."/>
        </authorList>
    </citation>
    <scope>NUCLEOTIDE SEQUENCE [LARGE SCALE GENOMIC DNA]</scope>
    <source>
        <strain evidence="2">DSM 15229 / JCM 11827 / EJ3</strain>
    </source>
</reference>
<dbReference type="EMBL" id="CP001398">
    <property type="protein sequence ID" value="ACS34130.1"/>
    <property type="molecule type" value="Genomic_DNA"/>
</dbReference>
<sequence>MGRYNLYIPASTKYLLRRASKRLLTTQIELARKIADGKVDFDDIYTWGLDLRDRERIRFLYETEKEFAFKAVFPVRTENPSEVRASILAVSEMVERIVKKFYQDHEDLHEAIGSVHTALWRIQHTDGLTEWDKKRLARHVEEIQKLLRGDEQ</sequence>
<proteinExistence type="predicted"/>
<dbReference type="Proteomes" id="UP000001488">
    <property type="component" value="Chromosome"/>
</dbReference>
<name>C5A7B8_THEGJ</name>
<organism evidence="1 2">
    <name type="scientific">Thermococcus gammatolerans (strain DSM 15229 / JCM 11827 / EJ3)</name>
    <dbReference type="NCBI Taxonomy" id="593117"/>
    <lineage>
        <taxon>Archaea</taxon>
        <taxon>Methanobacteriati</taxon>
        <taxon>Methanobacteriota</taxon>
        <taxon>Thermococci</taxon>
        <taxon>Thermococcales</taxon>
        <taxon>Thermococcaceae</taxon>
        <taxon>Thermococcus</taxon>
    </lineage>
</organism>